<evidence type="ECO:0000256" key="1">
    <source>
        <dbReference type="ARBA" id="ARBA00004651"/>
    </source>
</evidence>
<evidence type="ECO:0000256" key="4">
    <source>
        <dbReference type="ARBA" id="ARBA00022989"/>
    </source>
</evidence>
<feature type="transmembrane region" description="Helical" evidence="6">
    <location>
        <begin position="68"/>
        <end position="86"/>
    </location>
</feature>
<gene>
    <name evidence="8" type="ORF">HC175_13800</name>
</gene>
<evidence type="ECO:0000256" key="5">
    <source>
        <dbReference type="ARBA" id="ARBA00023136"/>
    </source>
</evidence>
<protein>
    <recommendedName>
        <fullName evidence="7">Cardiolipin synthase N-terminal domain-containing protein</fullName>
    </recommendedName>
</protein>
<evidence type="ECO:0000313" key="9">
    <source>
        <dbReference type="Proteomes" id="UP000703674"/>
    </source>
</evidence>
<feature type="transmembrane region" description="Helical" evidence="6">
    <location>
        <begin position="6"/>
        <end position="23"/>
    </location>
</feature>
<keyword evidence="4 6" id="KW-1133">Transmembrane helix</keyword>
<evidence type="ECO:0000256" key="2">
    <source>
        <dbReference type="ARBA" id="ARBA00022475"/>
    </source>
</evidence>
<keyword evidence="2" id="KW-1003">Cell membrane</keyword>
<evidence type="ECO:0000256" key="6">
    <source>
        <dbReference type="SAM" id="Phobius"/>
    </source>
</evidence>
<dbReference type="EMBL" id="JAAVJR010000010">
    <property type="protein sequence ID" value="NJW53989.1"/>
    <property type="molecule type" value="Genomic_DNA"/>
</dbReference>
<name>A0ABX1D0E8_9FLAO</name>
<dbReference type="Proteomes" id="UP000703674">
    <property type="component" value="Unassembled WGS sequence"/>
</dbReference>
<feature type="domain" description="Cardiolipin synthase N-terminal" evidence="7">
    <location>
        <begin position="50"/>
        <end position="86"/>
    </location>
</feature>
<keyword evidence="9" id="KW-1185">Reference proteome</keyword>
<dbReference type="InterPro" id="IPR027379">
    <property type="entry name" value="CLS_N"/>
</dbReference>
<evidence type="ECO:0000313" key="8">
    <source>
        <dbReference type="EMBL" id="NJW53989.1"/>
    </source>
</evidence>
<comment type="subcellular location">
    <subcellularLocation>
        <location evidence="1">Cell membrane</location>
        <topology evidence="1">Multi-pass membrane protein</topology>
    </subcellularLocation>
</comment>
<evidence type="ECO:0000259" key="7">
    <source>
        <dbReference type="Pfam" id="PF13396"/>
    </source>
</evidence>
<feature type="transmembrane region" description="Helical" evidence="6">
    <location>
        <begin position="35"/>
        <end position="56"/>
    </location>
</feature>
<keyword evidence="5 6" id="KW-0472">Membrane</keyword>
<evidence type="ECO:0000256" key="3">
    <source>
        <dbReference type="ARBA" id="ARBA00022692"/>
    </source>
</evidence>
<keyword evidence="3 6" id="KW-0812">Transmembrane</keyword>
<reference evidence="8 9" key="1">
    <citation type="submission" date="2020-03" db="EMBL/GenBank/DDBJ databases">
        <title>Salinimicrobium sp. nov, isolated from SCS.</title>
        <authorList>
            <person name="Cao W.R."/>
        </authorList>
    </citation>
    <scope>NUCLEOTIDE SEQUENCE [LARGE SCALE GENOMIC DNA]</scope>
    <source>
        <strain evidence="9">J15B91</strain>
    </source>
</reference>
<sequence>MVKHLIKFRVPVSILFFACQFLWIRADGNLLNWQLLSFSAAFSFFILFSFWFVLLFDMINTKIQNKTFWLISMLVMPWLAPSVYLFQRKKLHSVKSLPAEKQ</sequence>
<comment type="caution">
    <text evidence="8">The sequence shown here is derived from an EMBL/GenBank/DDBJ whole genome shotgun (WGS) entry which is preliminary data.</text>
</comment>
<accession>A0ABX1D0E8</accession>
<organism evidence="8 9">
    <name type="scientific">Salinimicrobium oceani</name>
    <dbReference type="NCBI Taxonomy" id="2722702"/>
    <lineage>
        <taxon>Bacteria</taxon>
        <taxon>Pseudomonadati</taxon>
        <taxon>Bacteroidota</taxon>
        <taxon>Flavobacteriia</taxon>
        <taxon>Flavobacteriales</taxon>
        <taxon>Flavobacteriaceae</taxon>
        <taxon>Salinimicrobium</taxon>
    </lineage>
</organism>
<dbReference type="Pfam" id="PF13396">
    <property type="entry name" value="PLDc_N"/>
    <property type="match status" value="1"/>
</dbReference>
<proteinExistence type="predicted"/>